<name>A0A414AE21_9FIRM</name>
<feature type="domain" description="Carbamoyltransferase" evidence="2">
    <location>
        <begin position="17"/>
        <end position="75"/>
    </location>
</feature>
<dbReference type="InterPro" id="IPR038152">
    <property type="entry name" value="Carbam_trans_C_sf"/>
</dbReference>
<organism evidence="4 5">
    <name type="scientific">Enterocloster bolteae</name>
    <dbReference type="NCBI Taxonomy" id="208479"/>
    <lineage>
        <taxon>Bacteria</taxon>
        <taxon>Bacillati</taxon>
        <taxon>Bacillota</taxon>
        <taxon>Clostridia</taxon>
        <taxon>Lachnospirales</taxon>
        <taxon>Lachnospiraceae</taxon>
        <taxon>Enterocloster</taxon>
    </lineage>
</organism>
<comment type="similarity">
    <text evidence="1">Belongs to the NodU/CmcH family.</text>
</comment>
<dbReference type="PANTHER" id="PTHR34847">
    <property type="entry name" value="NODULATION PROTEIN U"/>
    <property type="match status" value="1"/>
</dbReference>
<dbReference type="Gene3D" id="3.30.420.40">
    <property type="match status" value="2"/>
</dbReference>
<dbReference type="Pfam" id="PF02543">
    <property type="entry name" value="Carbam_trans_N"/>
    <property type="match status" value="2"/>
</dbReference>
<proteinExistence type="inferred from homology"/>
<feature type="domain" description="Carbamoyltransferase" evidence="2">
    <location>
        <begin position="97"/>
        <end position="332"/>
    </location>
</feature>
<comment type="caution">
    <text evidence="4">The sequence shown here is derived from an EMBL/GenBank/DDBJ whole genome shotgun (WGS) entry which is preliminary data.</text>
</comment>
<dbReference type="Gene3D" id="3.90.870.20">
    <property type="entry name" value="Carbamoyltransferase, C-terminal domain"/>
    <property type="match status" value="1"/>
</dbReference>
<evidence type="ECO:0000313" key="4">
    <source>
        <dbReference type="EMBL" id="RHC45312.1"/>
    </source>
</evidence>
<evidence type="ECO:0000259" key="3">
    <source>
        <dbReference type="Pfam" id="PF16861"/>
    </source>
</evidence>
<dbReference type="AlphaFoldDB" id="A0A414AE21"/>
<dbReference type="GO" id="GO:0003824">
    <property type="term" value="F:catalytic activity"/>
    <property type="evidence" value="ECO:0007669"/>
    <property type="project" value="InterPro"/>
</dbReference>
<dbReference type="InterPro" id="IPR031730">
    <property type="entry name" value="Carbam_trans_C"/>
</dbReference>
<dbReference type="InterPro" id="IPR051338">
    <property type="entry name" value="NodU/CmcH_Carbamoyltrnsfr"/>
</dbReference>
<dbReference type="Pfam" id="PF16861">
    <property type="entry name" value="Carbam_trans_C"/>
    <property type="match status" value="1"/>
</dbReference>
<sequence>MKKAVIVGANMGYTHSGMKLNDGGCCILHNGQIIAIAEERITREKHAGGFLHGLEYCLEGMNIDKSDIDLVVISSCCESSDKIQPIIKGISPEKVMICPSHHLSHAYGAFMTSPFENSLIMVLDNEGNVLDTKEDLPFYSREMEHMSYYIGDSYGIHLLQRDSVPVNKIGIGDAYRYFTHYLGFPSYVYAGKTMGLASYGKIDAYSEVQLFQLVDGQIECFIPNNYQDSSEALRQFLSQHCKTSFPLPRNPLQDITQQHADLARLIQRELERILVEKVNWLVETTGIHNLCISGGVGLNSVANNEIWNHCKLNDIYILPACGDTGQCLGNAIYGYCKLYGHKQHFSINNAYLGKEYSTAEITSATKEYMKKHPEDNLQIFSSIQKKCQIIAQLLHSGSYVGHFNGKSEFGPRALGNRSILANPCSPDTKKDLNGTIKFREMFRPFAPVVKKDKASEWFDINTESPYMLLVANVLKPNEIPAVTHVDKTARVQTITSTQNAVLYNILDEFEKLSGVPILLNTSFNIAGEPIVETPMDALKCFEKTNLDALSIGPYLITKDVKKGKIEIDNYQRFVVSLGAAL</sequence>
<accession>A0A414AE21</accession>
<evidence type="ECO:0008006" key="6">
    <source>
        <dbReference type="Google" id="ProtNLM"/>
    </source>
</evidence>
<evidence type="ECO:0000259" key="2">
    <source>
        <dbReference type="Pfam" id="PF02543"/>
    </source>
</evidence>
<dbReference type="EMBL" id="QSHZ01000077">
    <property type="protein sequence ID" value="RHC45312.1"/>
    <property type="molecule type" value="Genomic_DNA"/>
</dbReference>
<dbReference type="PANTHER" id="PTHR34847:SF1">
    <property type="entry name" value="NODULATION PROTEIN U"/>
    <property type="match status" value="1"/>
</dbReference>
<evidence type="ECO:0000256" key="1">
    <source>
        <dbReference type="ARBA" id="ARBA00006129"/>
    </source>
</evidence>
<dbReference type="CDD" id="cd24033">
    <property type="entry name" value="ASKHA_NBD_NodU_CmcH-like_N"/>
    <property type="match status" value="1"/>
</dbReference>
<dbReference type="SUPFAM" id="SSF53067">
    <property type="entry name" value="Actin-like ATPase domain"/>
    <property type="match status" value="1"/>
</dbReference>
<feature type="domain" description="Carbamoyltransferase C-terminal" evidence="3">
    <location>
        <begin position="391"/>
        <end position="558"/>
    </location>
</feature>
<dbReference type="Proteomes" id="UP000283975">
    <property type="component" value="Unassembled WGS sequence"/>
</dbReference>
<gene>
    <name evidence="4" type="ORF">DW839_32485</name>
</gene>
<evidence type="ECO:0000313" key="5">
    <source>
        <dbReference type="Proteomes" id="UP000283975"/>
    </source>
</evidence>
<reference evidence="4 5" key="1">
    <citation type="submission" date="2018-08" db="EMBL/GenBank/DDBJ databases">
        <title>A genome reference for cultivated species of the human gut microbiota.</title>
        <authorList>
            <person name="Zou Y."/>
            <person name="Xue W."/>
            <person name="Luo G."/>
        </authorList>
    </citation>
    <scope>NUCLEOTIDE SEQUENCE [LARGE SCALE GENOMIC DNA]</scope>
    <source>
        <strain evidence="4 5">AM35-14</strain>
    </source>
</reference>
<dbReference type="RefSeq" id="WP_002570924.1">
    <property type="nucleotide sequence ID" value="NZ_CP053229.1"/>
</dbReference>
<dbReference type="InterPro" id="IPR043129">
    <property type="entry name" value="ATPase_NBD"/>
</dbReference>
<protein>
    <recommendedName>
        <fullName evidence="6">Carbamoyltransferase</fullName>
    </recommendedName>
</protein>
<dbReference type="InterPro" id="IPR003696">
    <property type="entry name" value="Carbtransf_dom"/>
</dbReference>